<comment type="caution">
    <text evidence="1">The sequence shown here is derived from an EMBL/GenBank/DDBJ whole genome shotgun (WGS) entry which is preliminary data.</text>
</comment>
<protein>
    <submittedName>
        <fullName evidence="1">Uncharacterized protein</fullName>
    </submittedName>
</protein>
<gene>
    <name evidence="1" type="ORF">GJ699_31215</name>
</gene>
<organism evidence="1 2">
    <name type="scientific">Duganella guangzhouensis</name>
    <dbReference type="NCBI Taxonomy" id="2666084"/>
    <lineage>
        <taxon>Bacteria</taxon>
        <taxon>Pseudomonadati</taxon>
        <taxon>Pseudomonadota</taxon>
        <taxon>Betaproteobacteria</taxon>
        <taxon>Burkholderiales</taxon>
        <taxon>Oxalobacteraceae</taxon>
        <taxon>Telluria group</taxon>
        <taxon>Duganella</taxon>
    </lineage>
</organism>
<dbReference type="AlphaFoldDB" id="A0A6I2L9I8"/>
<accession>A0A6I2L9I8</accession>
<reference evidence="1 2" key="1">
    <citation type="submission" date="2019-11" db="EMBL/GenBank/DDBJ databases">
        <title>Novel species isolated from a subtropical stream in China.</title>
        <authorList>
            <person name="Lu H."/>
        </authorList>
    </citation>
    <scope>NUCLEOTIDE SEQUENCE [LARGE SCALE GENOMIC DNA]</scope>
    <source>
        <strain evidence="1 2">FT80W</strain>
    </source>
</reference>
<proteinExistence type="predicted"/>
<name>A0A6I2L9I8_9BURK</name>
<keyword evidence="2" id="KW-1185">Reference proteome</keyword>
<dbReference type="EMBL" id="WKJK01000027">
    <property type="protein sequence ID" value="MRW94450.1"/>
    <property type="molecule type" value="Genomic_DNA"/>
</dbReference>
<dbReference type="Proteomes" id="UP000433309">
    <property type="component" value="Unassembled WGS sequence"/>
</dbReference>
<evidence type="ECO:0000313" key="1">
    <source>
        <dbReference type="EMBL" id="MRW94450.1"/>
    </source>
</evidence>
<sequence>MSALGSVQEPPPPILPAIVYDELRSYLRESGSTLSPSEALIKAVQQWIAKGRADAIPARGYQWKQLFLPEGSRLRMRNNDSWYTASIINDDLVYNGDAVSPNQMAKQVAGDGRNAWRDLWILLPGQRNWINAARLRAQLVRDAKKIPPTPAEAMTIAAKAMSDALSTALTLVAHANQQAQNTLERRLPKYRRSWDTLEDVD</sequence>
<evidence type="ECO:0000313" key="2">
    <source>
        <dbReference type="Proteomes" id="UP000433309"/>
    </source>
</evidence>